<keyword evidence="5 6" id="KW-0472">Membrane</keyword>
<evidence type="ECO:0000313" key="9">
    <source>
        <dbReference type="EMBL" id="ONH98680.1"/>
    </source>
</evidence>
<dbReference type="EMBL" id="CM007657">
    <property type="protein sequence ID" value="ONH98680.1"/>
    <property type="molecule type" value="Genomic_DNA"/>
</dbReference>
<dbReference type="InterPro" id="IPR003388">
    <property type="entry name" value="Reticulon"/>
</dbReference>
<dbReference type="Pfam" id="PF02453">
    <property type="entry name" value="Reticulon"/>
    <property type="match status" value="1"/>
</dbReference>
<evidence type="ECO:0000256" key="3">
    <source>
        <dbReference type="ARBA" id="ARBA00022824"/>
    </source>
</evidence>
<feature type="compositionally biased region" description="Basic and acidic residues" evidence="7">
    <location>
        <begin position="268"/>
        <end position="295"/>
    </location>
</feature>
<dbReference type="OrthoDB" id="567788at2759"/>
<keyword evidence="4 6" id="KW-1133">Transmembrane helix</keyword>
<reference evidence="9 10" key="1">
    <citation type="journal article" date="2013" name="Nat. Genet.">
        <title>The high-quality draft genome of peach (Prunus persica) identifies unique patterns of genetic diversity, domestication and genome evolution.</title>
        <authorList>
            <consortium name="International Peach Genome Initiative"/>
            <person name="Verde I."/>
            <person name="Abbott A.G."/>
            <person name="Scalabrin S."/>
            <person name="Jung S."/>
            <person name="Shu S."/>
            <person name="Marroni F."/>
            <person name="Zhebentyayeva T."/>
            <person name="Dettori M.T."/>
            <person name="Grimwood J."/>
            <person name="Cattonaro F."/>
            <person name="Zuccolo A."/>
            <person name="Rossini L."/>
            <person name="Jenkins J."/>
            <person name="Vendramin E."/>
            <person name="Meisel L.A."/>
            <person name="Decroocq V."/>
            <person name="Sosinski B."/>
            <person name="Prochnik S."/>
            <person name="Mitros T."/>
            <person name="Policriti A."/>
            <person name="Cipriani G."/>
            <person name="Dondini L."/>
            <person name="Ficklin S."/>
            <person name="Goodstein D.M."/>
            <person name="Xuan P."/>
            <person name="Del Fabbro C."/>
            <person name="Aramini V."/>
            <person name="Copetti D."/>
            <person name="Gonzalez S."/>
            <person name="Horner D.S."/>
            <person name="Falchi R."/>
            <person name="Lucas S."/>
            <person name="Mica E."/>
            <person name="Maldonado J."/>
            <person name="Lazzari B."/>
            <person name="Bielenberg D."/>
            <person name="Pirona R."/>
            <person name="Miculan M."/>
            <person name="Barakat A."/>
            <person name="Testolin R."/>
            <person name="Stella A."/>
            <person name="Tartarini S."/>
            <person name="Tonutti P."/>
            <person name="Arus P."/>
            <person name="Orellana A."/>
            <person name="Wells C."/>
            <person name="Main D."/>
            <person name="Vizzotto G."/>
            <person name="Silva H."/>
            <person name="Salamini F."/>
            <person name="Schmutz J."/>
            <person name="Morgante M."/>
            <person name="Rokhsar D.S."/>
        </authorList>
    </citation>
    <scope>NUCLEOTIDE SEQUENCE [LARGE SCALE GENOMIC DNA]</scope>
    <source>
        <strain evidence="10">cv. Nemared</strain>
    </source>
</reference>
<feature type="transmembrane region" description="Helical" evidence="6">
    <location>
        <begin position="576"/>
        <end position="597"/>
    </location>
</feature>
<feature type="region of interest" description="Disordered" evidence="7">
    <location>
        <begin position="196"/>
        <end position="222"/>
    </location>
</feature>
<keyword evidence="10" id="KW-1185">Reference proteome</keyword>
<dbReference type="GO" id="GO:0005789">
    <property type="term" value="C:endoplasmic reticulum membrane"/>
    <property type="evidence" value="ECO:0007669"/>
    <property type="project" value="UniProtKB-SubCell"/>
</dbReference>
<evidence type="ECO:0000256" key="7">
    <source>
        <dbReference type="SAM" id="MobiDB-lite"/>
    </source>
</evidence>
<feature type="region of interest" description="Disordered" evidence="7">
    <location>
        <begin position="324"/>
        <end position="360"/>
    </location>
</feature>
<feature type="transmembrane region" description="Helical" evidence="6">
    <location>
        <begin position="603"/>
        <end position="624"/>
    </location>
</feature>
<feature type="transmembrane region" description="Helical" evidence="6">
    <location>
        <begin position="505"/>
        <end position="525"/>
    </location>
</feature>
<dbReference type="AlphaFoldDB" id="A0A251NH64"/>
<feature type="region of interest" description="Disordered" evidence="7">
    <location>
        <begin position="103"/>
        <end position="169"/>
    </location>
</feature>
<dbReference type="InterPro" id="IPR044647">
    <property type="entry name" value="RTNLB17/18/21"/>
</dbReference>
<feature type="region of interest" description="Disordered" evidence="7">
    <location>
        <begin position="256"/>
        <end position="306"/>
    </location>
</feature>
<evidence type="ECO:0000313" key="10">
    <source>
        <dbReference type="Proteomes" id="UP000006882"/>
    </source>
</evidence>
<proteinExistence type="predicted"/>
<evidence type="ECO:0000256" key="5">
    <source>
        <dbReference type="ARBA" id="ARBA00023136"/>
    </source>
</evidence>
<dbReference type="Gramene" id="ONH98680">
    <property type="protein sequence ID" value="ONH98680"/>
    <property type="gene ID" value="PRUPE_7G261500"/>
</dbReference>
<feature type="compositionally biased region" description="Acidic residues" evidence="7">
    <location>
        <begin position="339"/>
        <end position="360"/>
    </location>
</feature>
<evidence type="ECO:0000256" key="1">
    <source>
        <dbReference type="ARBA" id="ARBA00004477"/>
    </source>
</evidence>
<gene>
    <name evidence="9" type="ORF">PRUPE_7G261500</name>
</gene>
<keyword evidence="2 6" id="KW-0812">Transmembrane</keyword>
<dbReference type="PANTHER" id="PTHR46626:SF1">
    <property type="entry name" value="RETICULON-LIKE PROTEIN B21"/>
    <property type="match status" value="1"/>
</dbReference>
<protein>
    <recommendedName>
        <fullName evidence="6">Reticulon-like protein</fullName>
    </recommendedName>
</protein>
<feature type="transmembrane region" description="Helical" evidence="6">
    <location>
        <begin position="645"/>
        <end position="673"/>
    </location>
</feature>
<dbReference type="STRING" id="3760.A0A251NH64"/>
<feature type="domain" description="Reticulon" evidence="8">
    <location>
        <begin position="471"/>
        <end position="634"/>
    </location>
</feature>
<feature type="compositionally biased region" description="Basic and acidic residues" evidence="7">
    <location>
        <begin position="144"/>
        <end position="153"/>
    </location>
</feature>
<comment type="subcellular location">
    <subcellularLocation>
        <location evidence="1 6">Endoplasmic reticulum membrane</location>
        <topology evidence="1 6">Multi-pass membrane protein</topology>
    </subcellularLocation>
</comment>
<evidence type="ECO:0000256" key="2">
    <source>
        <dbReference type="ARBA" id="ARBA00022692"/>
    </source>
</evidence>
<evidence type="ECO:0000256" key="6">
    <source>
        <dbReference type="RuleBase" id="RU363132"/>
    </source>
</evidence>
<organism evidence="9 10">
    <name type="scientific">Prunus persica</name>
    <name type="common">Peach</name>
    <name type="synonym">Amygdalus persica</name>
    <dbReference type="NCBI Taxonomy" id="3760"/>
    <lineage>
        <taxon>Eukaryota</taxon>
        <taxon>Viridiplantae</taxon>
        <taxon>Streptophyta</taxon>
        <taxon>Embryophyta</taxon>
        <taxon>Tracheophyta</taxon>
        <taxon>Spermatophyta</taxon>
        <taxon>Magnoliopsida</taxon>
        <taxon>eudicotyledons</taxon>
        <taxon>Gunneridae</taxon>
        <taxon>Pentapetalae</taxon>
        <taxon>rosids</taxon>
        <taxon>fabids</taxon>
        <taxon>Rosales</taxon>
        <taxon>Rosaceae</taxon>
        <taxon>Amygdaloideae</taxon>
        <taxon>Amygdaleae</taxon>
        <taxon>Prunus</taxon>
    </lineage>
</organism>
<evidence type="ECO:0000259" key="8">
    <source>
        <dbReference type="PROSITE" id="PS50845"/>
    </source>
</evidence>
<feature type="compositionally biased region" description="Basic and acidic residues" evidence="7">
    <location>
        <begin position="327"/>
        <end position="338"/>
    </location>
</feature>
<evidence type="ECO:0000256" key="4">
    <source>
        <dbReference type="ARBA" id="ARBA00022989"/>
    </source>
</evidence>
<keyword evidence="3 6" id="KW-0256">Endoplasmic reticulum</keyword>
<dbReference type="eggNOG" id="ENOG502QQKT">
    <property type="taxonomic scope" value="Eukaryota"/>
</dbReference>
<accession>A0A251NH64</accession>
<dbReference type="PANTHER" id="PTHR46626">
    <property type="entry name" value="RETICULON-LIKE PROTEIN B17"/>
    <property type="match status" value="1"/>
</dbReference>
<name>A0A251NH64_PRUPE</name>
<dbReference type="PROSITE" id="PS50845">
    <property type="entry name" value="RETICULON"/>
    <property type="match status" value="1"/>
</dbReference>
<dbReference type="Proteomes" id="UP000006882">
    <property type="component" value="Chromosome G7"/>
</dbReference>
<sequence length="734" mass="82469">MLSRLLSFPKAERERERSQCFTPHQLPFLLLKAFFLSSHDRCHLHVLFYYSLLKRDYQDIYIYKRAMDVGRRRDGVRSGVVAGSVWESRMKIDEVKGGIKVFNGDQENSEDQSNTSNGVAGSRTRSKRGQAGGALTAAGKRKTWKSDTSEGFEKNPIQTSKAKTESLKNSDQQCKELSVSVDGIKKSPTQLRRLRSEASKEIGAAASDKNERSPVGIRKPRNELLKSASDLGEASVGIEKNSAQLRKVKSECNKGLDASGNAIQLGKAKSESNKALDESDKEIDTPVEVIEKSPVETENSGSDENCKEFGVCQEMVISSGESNVDVLKSDPKASVHDGDDQEGDEEDDGDELEEEVDEEIDVEVEKKSVDIKEVNATEEKLTTKVVNEEKVVKVNEVKKLLHLDRKEVKKLYQVHQNQKPEPISLNLTKPLPVIKRATVHSNIPKQTSFAASNEYHNHTSFQETHSRLQSLVDLIMWKDISRSVFVFGMGTFVILSSSYTKDLNISFISVISYLGLLYLAVIFLFKSIICRGAVEVDNANYVVGEEEAMWLLKLVLPYLNELLLKMKALFSGDPATTIKLAVLLFVLARCGSSITIWTMSKVGFFGVFTLPKVCSLYSAQLTVYAKFWIRRFRDAWESCTHKKALTVAIFLLVWNLSSVVARIWAAFILVVAFRYYQQKLVTEEWVEEEEEEADDDGDAGGEEKWEEALGAERLRQRHVQSQVDNNITKPKKGF</sequence>